<keyword evidence="2" id="KW-1185">Reference proteome</keyword>
<dbReference type="Proteomes" id="UP001374535">
    <property type="component" value="Chromosome 2"/>
</dbReference>
<gene>
    <name evidence="1" type="ORF">V8G54_008662</name>
</gene>
<dbReference type="AlphaFoldDB" id="A0AAQ3P5J1"/>
<organism evidence="1 2">
    <name type="scientific">Vigna mungo</name>
    <name type="common">Black gram</name>
    <name type="synonym">Phaseolus mungo</name>
    <dbReference type="NCBI Taxonomy" id="3915"/>
    <lineage>
        <taxon>Eukaryota</taxon>
        <taxon>Viridiplantae</taxon>
        <taxon>Streptophyta</taxon>
        <taxon>Embryophyta</taxon>
        <taxon>Tracheophyta</taxon>
        <taxon>Spermatophyta</taxon>
        <taxon>Magnoliopsida</taxon>
        <taxon>eudicotyledons</taxon>
        <taxon>Gunneridae</taxon>
        <taxon>Pentapetalae</taxon>
        <taxon>rosids</taxon>
        <taxon>fabids</taxon>
        <taxon>Fabales</taxon>
        <taxon>Fabaceae</taxon>
        <taxon>Papilionoideae</taxon>
        <taxon>50 kb inversion clade</taxon>
        <taxon>NPAAA clade</taxon>
        <taxon>indigoferoid/millettioid clade</taxon>
        <taxon>Phaseoleae</taxon>
        <taxon>Vigna</taxon>
    </lineage>
</organism>
<proteinExistence type="predicted"/>
<evidence type="ECO:0000313" key="1">
    <source>
        <dbReference type="EMBL" id="WVZ21340.1"/>
    </source>
</evidence>
<protein>
    <submittedName>
        <fullName evidence="1">Uncharacterized protein</fullName>
    </submittedName>
</protein>
<accession>A0AAQ3P5J1</accession>
<name>A0AAQ3P5J1_VIGMU</name>
<reference evidence="1 2" key="1">
    <citation type="journal article" date="2023" name="Life. Sci Alliance">
        <title>Evolutionary insights into 3D genome organization and epigenetic landscape of Vigna mungo.</title>
        <authorList>
            <person name="Junaid A."/>
            <person name="Singh B."/>
            <person name="Bhatia S."/>
        </authorList>
    </citation>
    <scope>NUCLEOTIDE SEQUENCE [LARGE SCALE GENOMIC DNA]</scope>
    <source>
        <strain evidence="1">Urdbean</strain>
    </source>
</reference>
<dbReference type="EMBL" id="CP144699">
    <property type="protein sequence ID" value="WVZ21340.1"/>
    <property type="molecule type" value="Genomic_DNA"/>
</dbReference>
<evidence type="ECO:0000313" key="2">
    <source>
        <dbReference type="Proteomes" id="UP001374535"/>
    </source>
</evidence>
<sequence length="132" mass="15102">MLLNNGFSFSNSSARGPISLSRAGPFTITTLILVSSLFRIARCNTPSYFPLLKTYIPRIAYLHYIKPNTSFLLYYINLFPKKVCFLKLFNMAYLELICKYDNYGVRKGINVDPFAMVLNLKPSNSILREQGQ</sequence>